<dbReference type="SMART" id="SM00668">
    <property type="entry name" value="CTLH"/>
    <property type="match status" value="1"/>
</dbReference>
<evidence type="ECO:0000256" key="7">
    <source>
        <dbReference type="ARBA" id="ARBA00022833"/>
    </source>
</evidence>
<accession>A0ABR3XSV2</accession>
<name>A0ABR3XSV2_9PEZI</name>
<dbReference type="EMBL" id="JAZHXJ010000048">
    <property type="protein sequence ID" value="KAL1878810.1"/>
    <property type="molecule type" value="Genomic_DNA"/>
</dbReference>
<evidence type="ECO:0000313" key="11">
    <source>
        <dbReference type="EMBL" id="KAL1878810.1"/>
    </source>
</evidence>
<proteinExistence type="inferred from homology"/>
<keyword evidence="12" id="KW-1185">Reference proteome</keyword>
<evidence type="ECO:0000256" key="1">
    <source>
        <dbReference type="ARBA" id="ARBA00002343"/>
    </source>
</evidence>
<keyword evidence="7" id="KW-0862">Zinc</keyword>
<dbReference type="InterPro" id="IPR044063">
    <property type="entry name" value="ZF_RING_GID"/>
</dbReference>
<comment type="similarity">
    <text evidence="3">Belongs to the FYV10 family.</text>
</comment>
<evidence type="ECO:0000259" key="10">
    <source>
        <dbReference type="PROSITE" id="PS51867"/>
    </source>
</evidence>
<dbReference type="PROSITE" id="PS51867">
    <property type="entry name" value="ZF_RING_GID"/>
    <property type="match status" value="1"/>
</dbReference>
<protein>
    <recommendedName>
        <fullName evidence="13">Protein FYV10</fullName>
    </recommendedName>
</protein>
<comment type="function">
    <text evidence="1">Involved in the proteasome-dependent degradation of fructose-1,6-bisphosphatase.</text>
</comment>
<dbReference type="SMART" id="SM00757">
    <property type="entry name" value="CRA"/>
    <property type="match status" value="1"/>
</dbReference>
<evidence type="ECO:0000256" key="3">
    <source>
        <dbReference type="ARBA" id="ARBA00010615"/>
    </source>
</evidence>
<evidence type="ECO:0000256" key="5">
    <source>
        <dbReference type="ARBA" id="ARBA00022723"/>
    </source>
</evidence>
<keyword evidence="4" id="KW-0963">Cytoplasm</keyword>
<sequence>MGDFEASRINHENHLLLDQPLLRLPYELLRKNFRSAHWTFEKDSSTVKTLLKDAATGSLNGNNSPEDVLKSLDSMLAKMRGLKRKLSAYADEETRICQQMNARFKHLQELSTIRTVDDVKYESWSRVRLNRLLVDYLLRHGYGASAAALADEKQLRELVDIETFTSANKIRKSLEDGSVTEALAWCNENKKELRKMDSNLEFMLRYQQYIELVRTQSRSKPLEAISHARKYLSPYRDTYPSLVNQAAGLLAFPPDPDNAAPEQRTAARSLSLPAAQRYAELYSPSRWKMLADLFIETHNNLLGLPSFPLLHIALSSGLSALKTPACHGSQTTSSSRPSHNASLTSSVCPICSTELNELARSVPYAHHTKSHVEHDLFLLPNGRVYGKARLDEYASKMNLPKGSVKDLVTGEIYSWDELKKVFIT</sequence>
<dbReference type="InterPro" id="IPR006594">
    <property type="entry name" value="LisH"/>
</dbReference>
<gene>
    <name evidence="11" type="ORF">VTK73DRAFT_7463</name>
</gene>
<evidence type="ECO:0000256" key="6">
    <source>
        <dbReference type="ARBA" id="ARBA00022771"/>
    </source>
</evidence>
<feature type="zinc finger region" description="RING-Gid-type" evidence="8">
    <location>
        <begin position="348"/>
        <end position="409"/>
    </location>
</feature>
<comment type="caution">
    <text evidence="11">The sequence shown here is derived from an EMBL/GenBank/DDBJ whole genome shotgun (WGS) entry which is preliminary data.</text>
</comment>
<dbReference type="InterPro" id="IPR013144">
    <property type="entry name" value="CRA_dom"/>
</dbReference>
<evidence type="ECO:0000256" key="8">
    <source>
        <dbReference type="PROSITE-ProRule" id="PRU01215"/>
    </source>
</evidence>
<feature type="domain" description="CTLH" evidence="9">
    <location>
        <begin position="163"/>
        <end position="220"/>
    </location>
</feature>
<dbReference type="Proteomes" id="UP001586593">
    <property type="component" value="Unassembled WGS sequence"/>
</dbReference>
<keyword evidence="5" id="KW-0479">Metal-binding</keyword>
<dbReference type="SMART" id="SM00667">
    <property type="entry name" value="LisH"/>
    <property type="match status" value="1"/>
</dbReference>
<evidence type="ECO:0000313" key="12">
    <source>
        <dbReference type="Proteomes" id="UP001586593"/>
    </source>
</evidence>
<keyword evidence="6 8" id="KW-0863">Zinc-finger</keyword>
<feature type="domain" description="RING-Gid-type" evidence="10">
    <location>
        <begin position="348"/>
        <end position="409"/>
    </location>
</feature>
<dbReference type="PROSITE" id="PS50896">
    <property type="entry name" value="LISH"/>
    <property type="match status" value="1"/>
</dbReference>
<organism evidence="11 12">
    <name type="scientific">Phialemonium thermophilum</name>
    <dbReference type="NCBI Taxonomy" id="223376"/>
    <lineage>
        <taxon>Eukaryota</taxon>
        <taxon>Fungi</taxon>
        <taxon>Dikarya</taxon>
        <taxon>Ascomycota</taxon>
        <taxon>Pezizomycotina</taxon>
        <taxon>Sordariomycetes</taxon>
        <taxon>Sordariomycetidae</taxon>
        <taxon>Cephalothecales</taxon>
        <taxon>Cephalothecaceae</taxon>
        <taxon>Phialemonium</taxon>
    </lineage>
</organism>
<evidence type="ECO:0000259" key="9">
    <source>
        <dbReference type="PROSITE" id="PS50897"/>
    </source>
</evidence>
<dbReference type="Pfam" id="PF10607">
    <property type="entry name" value="CTLH"/>
    <property type="match status" value="1"/>
</dbReference>
<evidence type="ECO:0000256" key="2">
    <source>
        <dbReference type="ARBA" id="ARBA00004496"/>
    </source>
</evidence>
<evidence type="ECO:0000256" key="4">
    <source>
        <dbReference type="ARBA" id="ARBA00022490"/>
    </source>
</evidence>
<dbReference type="InterPro" id="IPR006595">
    <property type="entry name" value="CTLH_C"/>
</dbReference>
<evidence type="ECO:0008006" key="13">
    <source>
        <dbReference type="Google" id="ProtNLM"/>
    </source>
</evidence>
<dbReference type="PANTHER" id="PTHR12170:SF2">
    <property type="entry name" value="E3 UBIQUITIN-PROTEIN TRANSFERASE MAEA"/>
    <property type="match status" value="1"/>
</dbReference>
<dbReference type="PROSITE" id="PS50897">
    <property type="entry name" value="CTLH"/>
    <property type="match status" value="1"/>
</dbReference>
<reference evidence="11 12" key="1">
    <citation type="journal article" date="2024" name="Commun. Biol.">
        <title>Comparative genomic analysis of thermophilic fungi reveals convergent evolutionary adaptations and gene losses.</title>
        <authorList>
            <person name="Steindorff A.S."/>
            <person name="Aguilar-Pontes M.V."/>
            <person name="Robinson A.J."/>
            <person name="Andreopoulos B."/>
            <person name="LaButti K."/>
            <person name="Kuo A."/>
            <person name="Mondo S."/>
            <person name="Riley R."/>
            <person name="Otillar R."/>
            <person name="Haridas S."/>
            <person name="Lipzen A."/>
            <person name="Grimwood J."/>
            <person name="Schmutz J."/>
            <person name="Clum A."/>
            <person name="Reid I.D."/>
            <person name="Moisan M.C."/>
            <person name="Butler G."/>
            <person name="Nguyen T.T.M."/>
            <person name="Dewar K."/>
            <person name="Conant G."/>
            <person name="Drula E."/>
            <person name="Henrissat B."/>
            <person name="Hansel C."/>
            <person name="Singer S."/>
            <person name="Hutchinson M.I."/>
            <person name="de Vries R.P."/>
            <person name="Natvig D.O."/>
            <person name="Powell A.J."/>
            <person name="Tsang A."/>
            <person name="Grigoriev I.V."/>
        </authorList>
    </citation>
    <scope>NUCLEOTIDE SEQUENCE [LARGE SCALE GENOMIC DNA]</scope>
    <source>
        <strain evidence="11 12">ATCC 24622</strain>
    </source>
</reference>
<dbReference type="InterPro" id="IPR024964">
    <property type="entry name" value="CTLH/CRA"/>
</dbReference>
<comment type="subcellular location">
    <subcellularLocation>
        <location evidence="2">Cytoplasm</location>
    </subcellularLocation>
</comment>
<dbReference type="InterPro" id="IPR045098">
    <property type="entry name" value="Fyv10_fam"/>
</dbReference>
<dbReference type="PANTHER" id="PTHR12170">
    <property type="entry name" value="MACROPHAGE ERYTHROBLAST ATTACHER-RELATED"/>
    <property type="match status" value="1"/>
</dbReference>